<name>A0A2T3ZA96_TRIA4</name>
<accession>A0A2T3ZA96</accession>
<keyword evidence="2" id="KW-1185">Reference proteome</keyword>
<gene>
    <name evidence="1" type="ORF">M441DRAFT_138878</name>
</gene>
<dbReference type="OrthoDB" id="10389053at2759"/>
<evidence type="ECO:0000313" key="2">
    <source>
        <dbReference type="Proteomes" id="UP000240493"/>
    </source>
</evidence>
<dbReference type="EMBL" id="KZ679261">
    <property type="protein sequence ID" value="PTB41725.1"/>
    <property type="molecule type" value="Genomic_DNA"/>
</dbReference>
<evidence type="ECO:0008006" key="3">
    <source>
        <dbReference type="Google" id="ProtNLM"/>
    </source>
</evidence>
<sequence>MCGCVGGNLPHSKKSANIYAMKVALDIIYNYFFRSQRESQTVIIRNSSPWLTRLMTGSFERYTHGYHLPWLQSRPLRYIVELQILLDFMKIMTNSTESPIKFRFWCVEPEANREAMDLAQRVYIGSRNAP</sequence>
<reference evidence="1 2" key="1">
    <citation type="submission" date="2016-07" db="EMBL/GenBank/DDBJ databases">
        <title>Multiple horizontal gene transfer events from other fungi enriched the ability of initially mycotrophic Trichoderma (Ascomycota) to feed on dead plant biomass.</title>
        <authorList>
            <consortium name="DOE Joint Genome Institute"/>
            <person name="Aerts A."/>
            <person name="Atanasova L."/>
            <person name="Chenthamara K."/>
            <person name="Zhang J."/>
            <person name="Grujic M."/>
            <person name="Henrissat B."/>
            <person name="Kuo A."/>
            <person name="Salamov A."/>
            <person name="Lipzen A."/>
            <person name="Labutti K."/>
            <person name="Barry K."/>
            <person name="Miao Y."/>
            <person name="Rahimi M.J."/>
            <person name="Shen Q."/>
            <person name="Grigoriev I.V."/>
            <person name="Kubicek C.P."/>
            <person name="Druzhinina I.S."/>
        </authorList>
    </citation>
    <scope>NUCLEOTIDE SEQUENCE [LARGE SCALE GENOMIC DNA]</scope>
    <source>
        <strain evidence="1 2">CBS 433.97</strain>
    </source>
</reference>
<proteinExistence type="predicted"/>
<evidence type="ECO:0000313" key="1">
    <source>
        <dbReference type="EMBL" id="PTB41725.1"/>
    </source>
</evidence>
<protein>
    <recommendedName>
        <fullName evidence="3">RNase H type-1 domain-containing protein</fullName>
    </recommendedName>
</protein>
<dbReference type="Proteomes" id="UP000240493">
    <property type="component" value="Unassembled WGS sequence"/>
</dbReference>
<dbReference type="AlphaFoldDB" id="A0A2T3ZA96"/>
<organism evidence="1 2">
    <name type="scientific">Trichoderma asperellum (strain ATCC 204424 / CBS 433.97 / NBRC 101777)</name>
    <dbReference type="NCBI Taxonomy" id="1042311"/>
    <lineage>
        <taxon>Eukaryota</taxon>
        <taxon>Fungi</taxon>
        <taxon>Dikarya</taxon>
        <taxon>Ascomycota</taxon>
        <taxon>Pezizomycotina</taxon>
        <taxon>Sordariomycetes</taxon>
        <taxon>Hypocreomycetidae</taxon>
        <taxon>Hypocreales</taxon>
        <taxon>Hypocreaceae</taxon>
        <taxon>Trichoderma</taxon>
    </lineage>
</organism>